<evidence type="ECO:0000256" key="1">
    <source>
        <dbReference type="SAM" id="MobiDB-lite"/>
    </source>
</evidence>
<reference evidence="2" key="1">
    <citation type="submission" date="2014-09" db="EMBL/GenBank/DDBJ databases">
        <authorList>
            <person name="Magalhaes I.L.F."/>
            <person name="Oliveira U."/>
            <person name="Santos F.R."/>
            <person name="Vidigal T.H.D.A."/>
            <person name="Brescovit A.D."/>
            <person name="Santos A.J."/>
        </authorList>
    </citation>
    <scope>NUCLEOTIDE SEQUENCE</scope>
    <source>
        <tissue evidence="2">Shoot tissue taken approximately 20 cm above the soil surface</tissue>
    </source>
</reference>
<reference evidence="2" key="2">
    <citation type="journal article" date="2015" name="Data Brief">
        <title>Shoot transcriptome of the giant reed, Arundo donax.</title>
        <authorList>
            <person name="Barrero R.A."/>
            <person name="Guerrero F.D."/>
            <person name="Moolhuijzen P."/>
            <person name="Goolsby J.A."/>
            <person name="Tidwell J."/>
            <person name="Bellgard S.E."/>
            <person name="Bellgard M.I."/>
        </authorList>
    </citation>
    <scope>NUCLEOTIDE SEQUENCE</scope>
    <source>
        <tissue evidence="2">Shoot tissue taken approximately 20 cm above the soil surface</tissue>
    </source>
</reference>
<name>A0A0A9ESC2_ARUDO</name>
<organism evidence="2">
    <name type="scientific">Arundo donax</name>
    <name type="common">Giant reed</name>
    <name type="synonym">Donax arundinaceus</name>
    <dbReference type="NCBI Taxonomy" id="35708"/>
    <lineage>
        <taxon>Eukaryota</taxon>
        <taxon>Viridiplantae</taxon>
        <taxon>Streptophyta</taxon>
        <taxon>Embryophyta</taxon>
        <taxon>Tracheophyta</taxon>
        <taxon>Spermatophyta</taxon>
        <taxon>Magnoliopsida</taxon>
        <taxon>Liliopsida</taxon>
        <taxon>Poales</taxon>
        <taxon>Poaceae</taxon>
        <taxon>PACMAD clade</taxon>
        <taxon>Arundinoideae</taxon>
        <taxon>Arundineae</taxon>
        <taxon>Arundo</taxon>
    </lineage>
</organism>
<sequence>MGGAQAVELANQPAARVLRNLPGQAPQGRGRRHPLGRRDRAEGAQLAGSWDWTICGGGVLP</sequence>
<proteinExistence type="predicted"/>
<accession>A0A0A9ESC2</accession>
<dbReference type="AlphaFoldDB" id="A0A0A9ESC2"/>
<dbReference type="EMBL" id="GBRH01195982">
    <property type="protein sequence ID" value="JAE01914.1"/>
    <property type="molecule type" value="Transcribed_RNA"/>
</dbReference>
<feature type="region of interest" description="Disordered" evidence="1">
    <location>
        <begin position="17"/>
        <end position="44"/>
    </location>
</feature>
<evidence type="ECO:0000313" key="2">
    <source>
        <dbReference type="EMBL" id="JAE01914.1"/>
    </source>
</evidence>
<protein>
    <submittedName>
        <fullName evidence="2">Uncharacterized protein</fullName>
    </submittedName>
</protein>